<evidence type="ECO:0000256" key="2">
    <source>
        <dbReference type="ARBA" id="ARBA00022737"/>
    </source>
</evidence>
<evidence type="ECO:0008006" key="6">
    <source>
        <dbReference type="Google" id="ProtNLM"/>
    </source>
</evidence>
<dbReference type="OMA" id="RAFDHMV"/>
<evidence type="ECO:0000313" key="4">
    <source>
        <dbReference type="EMBL" id="ONK55763.1"/>
    </source>
</evidence>
<dbReference type="Gramene" id="ONK55763">
    <property type="protein sequence ID" value="ONK55763"/>
    <property type="gene ID" value="A4U43_C10F740"/>
</dbReference>
<protein>
    <recommendedName>
        <fullName evidence="6">Pentacotripeptide-repeat region of PRORP domain-containing protein</fullName>
    </recommendedName>
</protein>
<name>A0A5P1E1D5_ASPOF</name>
<feature type="repeat" description="PPR" evidence="3">
    <location>
        <begin position="269"/>
        <end position="303"/>
    </location>
</feature>
<feature type="repeat" description="PPR" evidence="3">
    <location>
        <begin position="371"/>
        <end position="405"/>
    </location>
</feature>
<reference evidence="5" key="1">
    <citation type="journal article" date="2017" name="Nat. Commun.">
        <title>The asparagus genome sheds light on the origin and evolution of a young Y chromosome.</title>
        <authorList>
            <person name="Harkess A."/>
            <person name="Zhou J."/>
            <person name="Xu C."/>
            <person name="Bowers J.E."/>
            <person name="Van der Hulst R."/>
            <person name="Ayyampalayam S."/>
            <person name="Mercati F."/>
            <person name="Riccardi P."/>
            <person name="McKain M.R."/>
            <person name="Kakrana A."/>
            <person name="Tang H."/>
            <person name="Ray J."/>
            <person name="Groenendijk J."/>
            <person name="Arikit S."/>
            <person name="Mathioni S.M."/>
            <person name="Nakano M."/>
            <person name="Shan H."/>
            <person name="Telgmann-Rauber A."/>
            <person name="Kanno A."/>
            <person name="Yue Z."/>
            <person name="Chen H."/>
            <person name="Li W."/>
            <person name="Chen Y."/>
            <person name="Xu X."/>
            <person name="Zhang Y."/>
            <person name="Luo S."/>
            <person name="Chen H."/>
            <person name="Gao J."/>
            <person name="Mao Z."/>
            <person name="Pires J.C."/>
            <person name="Luo M."/>
            <person name="Kudrna D."/>
            <person name="Wing R.A."/>
            <person name="Meyers B.C."/>
            <person name="Yi K."/>
            <person name="Kong H."/>
            <person name="Lavrijsen P."/>
            <person name="Sunseri F."/>
            <person name="Falavigna A."/>
            <person name="Ye Y."/>
            <person name="Leebens-Mack J.H."/>
            <person name="Chen G."/>
        </authorList>
    </citation>
    <scope>NUCLEOTIDE SEQUENCE [LARGE SCALE GENOMIC DNA]</scope>
    <source>
        <strain evidence="5">cv. DH0086</strain>
    </source>
</reference>
<evidence type="ECO:0000256" key="3">
    <source>
        <dbReference type="PROSITE-ProRule" id="PRU00708"/>
    </source>
</evidence>
<feature type="repeat" description="PPR" evidence="3">
    <location>
        <begin position="476"/>
        <end position="510"/>
    </location>
</feature>
<dbReference type="InterPro" id="IPR011990">
    <property type="entry name" value="TPR-like_helical_dom_sf"/>
</dbReference>
<feature type="repeat" description="PPR" evidence="3">
    <location>
        <begin position="199"/>
        <end position="233"/>
    </location>
</feature>
<gene>
    <name evidence="4" type="ORF">A4U43_C10F740</name>
</gene>
<proteinExistence type="inferred from homology"/>
<evidence type="ECO:0000313" key="5">
    <source>
        <dbReference type="Proteomes" id="UP000243459"/>
    </source>
</evidence>
<feature type="repeat" description="PPR" evidence="3">
    <location>
        <begin position="511"/>
        <end position="545"/>
    </location>
</feature>
<dbReference type="PROSITE" id="PS51375">
    <property type="entry name" value="PPR"/>
    <property type="match status" value="9"/>
</dbReference>
<dbReference type="NCBIfam" id="TIGR00756">
    <property type="entry name" value="PPR"/>
    <property type="match status" value="8"/>
</dbReference>
<comment type="similarity">
    <text evidence="1">Belongs to the PPR family. P subfamily.</text>
</comment>
<feature type="repeat" description="PPR" evidence="3">
    <location>
        <begin position="234"/>
        <end position="268"/>
    </location>
</feature>
<feature type="repeat" description="PPR" evidence="3">
    <location>
        <begin position="304"/>
        <end position="338"/>
    </location>
</feature>
<dbReference type="PANTHER" id="PTHR47941">
    <property type="entry name" value="PENTATRICOPEPTIDE REPEAT-CONTAINING PROTEIN 3, MITOCHONDRIAL"/>
    <property type="match status" value="1"/>
</dbReference>
<dbReference type="EMBL" id="CM007390">
    <property type="protein sequence ID" value="ONK55763.1"/>
    <property type="molecule type" value="Genomic_DNA"/>
</dbReference>
<dbReference type="SUPFAM" id="SSF48452">
    <property type="entry name" value="TPR-like"/>
    <property type="match status" value="1"/>
</dbReference>
<dbReference type="InterPro" id="IPR002885">
    <property type="entry name" value="PPR_rpt"/>
</dbReference>
<feature type="repeat" description="PPR" evidence="3">
    <location>
        <begin position="164"/>
        <end position="198"/>
    </location>
</feature>
<dbReference type="AlphaFoldDB" id="A0A5P1E1D5"/>
<dbReference type="Gene3D" id="1.25.40.10">
    <property type="entry name" value="Tetratricopeptide repeat domain"/>
    <property type="match status" value="5"/>
</dbReference>
<keyword evidence="5" id="KW-1185">Reference proteome</keyword>
<sequence length="570" mass="64301">MILRFQRLLGSVSFKPPSSLNPSKTLQLSSNLINSTLSRCPSDSISLSFFLWCSRQPDFFHARGSLDVMIPVLRRLTFKLKSIAGIVDELEAIGSPAEAKTFLILMRVYCRGDMFIFAREVFDEMGRRGFVPNTLARNLIIDGLFKSGQFCEGMRFFRETQMPNFFTFNIVMRNLCERGDWRGVRGVLREMVRRGFQFNVGSFTSSLDCFKKVGRIKEVFQLVGFMLVSGLRPTVEIWSILIAVLCQAGNVPLGFGLFGKMIDSGCLPTIVTYTSLIKGLLKARMLSESVGVWDIMVSAACEPDLVFYNVLIDCLSKEGRYDDAIRVFSDLHQRGFRPDSYTLSSVLPILCLSGEVSLLPELISGPDSSIDLVAYNSLLGVLCKSGFPYKSLELYNDMVARGLKPDGYSYAAVLRSLCRLGCINNAVRFYHSIVAVTPDIDCFVHSAVLDGLVAEKKYHMAIKLFREALFRNYNLDVVSYTTAIRGFYKAGRFEEAWSSFKQMKLLGILPNTYTYNVMLGGLCRTRDVCRVKQLLREMEVDGIEKDNITVNTLICFWIKEVRHQDFASLA</sequence>
<feature type="repeat" description="PPR" evidence="3">
    <location>
        <begin position="98"/>
        <end position="132"/>
    </location>
</feature>
<keyword evidence="2" id="KW-0677">Repeat</keyword>
<dbReference type="Pfam" id="PF01535">
    <property type="entry name" value="PPR"/>
    <property type="match status" value="2"/>
</dbReference>
<evidence type="ECO:0000256" key="1">
    <source>
        <dbReference type="ARBA" id="ARBA00007626"/>
    </source>
</evidence>
<organism evidence="4 5">
    <name type="scientific">Asparagus officinalis</name>
    <name type="common">Garden asparagus</name>
    <dbReference type="NCBI Taxonomy" id="4686"/>
    <lineage>
        <taxon>Eukaryota</taxon>
        <taxon>Viridiplantae</taxon>
        <taxon>Streptophyta</taxon>
        <taxon>Embryophyta</taxon>
        <taxon>Tracheophyta</taxon>
        <taxon>Spermatophyta</taxon>
        <taxon>Magnoliopsida</taxon>
        <taxon>Liliopsida</taxon>
        <taxon>Asparagales</taxon>
        <taxon>Asparagaceae</taxon>
        <taxon>Asparagoideae</taxon>
        <taxon>Asparagus</taxon>
    </lineage>
</organism>
<dbReference type="Proteomes" id="UP000243459">
    <property type="component" value="Chromosome 10"/>
</dbReference>
<dbReference type="Pfam" id="PF13041">
    <property type="entry name" value="PPR_2"/>
    <property type="match status" value="4"/>
</dbReference>
<accession>A0A5P1E1D5</accession>